<dbReference type="AlphaFoldDB" id="G9YRL8"/>
<feature type="region of interest" description="Disordered" evidence="1">
    <location>
        <begin position="1"/>
        <end position="45"/>
    </location>
</feature>
<feature type="compositionally biased region" description="Basic and acidic residues" evidence="1">
    <location>
        <begin position="36"/>
        <end position="45"/>
    </location>
</feature>
<accession>G9YRL8</accession>
<comment type="caution">
    <text evidence="2">The sequence shown here is derived from an EMBL/GenBank/DDBJ whole genome shotgun (WGS) entry which is preliminary data.</text>
</comment>
<feature type="compositionally biased region" description="Pro residues" evidence="1">
    <location>
        <begin position="19"/>
        <end position="28"/>
    </location>
</feature>
<evidence type="ECO:0000313" key="2">
    <source>
        <dbReference type="EMBL" id="EHM48962.1"/>
    </source>
</evidence>
<proteinExistence type="predicted"/>
<protein>
    <submittedName>
        <fullName evidence="2">Uncharacterized protein</fullName>
    </submittedName>
</protein>
<dbReference type="EMBL" id="AGCK01000179">
    <property type="protein sequence ID" value="EHM48962.1"/>
    <property type="molecule type" value="Genomic_DNA"/>
</dbReference>
<reference evidence="2 3" key="1">
    <citation type="submission" date="2011-08" db="EMBL/GenBank/DDBJ databases">
        <authorList>
            <person name="Weinstock G."/>
            <person name="Sodergren E."/>
            <person name="Clifton S."/>
            <person name="Fulton L."/>
            <person name="Fulton B."/>
            <person name="Courtney L."/>
            <person name="Fronick C."/>
            <person name="Harrison M."/>
            <person name="Strong C."/>
            <person name="Farmer C."/>
            <person name="Delahaunty K."/>
            <person name="Markovic C."/>
            <person name="Hall O."/>
            <person name="Minx P."/>
            <person name="Tomlinson C."/>
            <person name="Mitreva M."/>
            <person name="Hou S."/>
            <person name="Chen J."/>
            <person name="Wollam A."/>
            <person name="Pepin K.H."/>
            <person name="Johnson M."/>
            <person name="Bhonagiri V."/>
            <person name="Zhang X."/>
            <person name="Suruliraj S."/>
            <person name="Warren W."/>
            <person name="Chinwalla A."/>
            <person name="Mardis E.R."/>
            <person name="Wilson R.K."/>
        </authorList>
    </citation>
    <scope>NUCLEOTIDE SEQUENCE [LARGE SCALE GENOMIC DNA]</scope>
    <source>
        <strain evidence="2 3">ATCC 29863</strain>
    </source>
</reference>
<gene>
    <name evidence="2" type="ORF">HMPREF0372_02167</name>
</gene>
<organism evidence="2 3">
    <name type="scientific">Flavonifractor plautii ATCC 29863</name>
    <dbReference type="NCBI Taxonomy" id="411475"/>
    <lineage>
        <taxon>Bacteria</taxon>
        <taxon>Bacillati</taxon>
        <taxon>Bacillota</taxon>
        <taxon>Clostridia</taxon>
        <taxon>Eubacteriales</taxon>
        <taxon>Oscillospiraceae</taxon>
        <taxon>Flavonifractor</taxon>
    </lineage>
</organism>
<evidence type="ECO:0000313" key="3">
    <source>
        <dbReference type="Proteomes" id="UP000004459"/>
    </source>
</evidence>
<dbReference type="Proteomes" id="UP000004459">
    <property type="component" value="Unassembled WGS sequence"/>
</dbReference>
<sequence>MVCCDSPGPPPGHTARCAPPLPGPPPKPSGDGRGFGGERSRSGRSELCRLRRSEGSGACGHAVTLRALRDGQLLTAPPKIPLDCVQPVFRSAQFSVALLPGAPRFYSTPFPGKKKEG</sequence>
<name>G9YRL8_FLAPL</name>
<dbReference type="HOGENOM" id="CLU_2081333_0_0_9"/>
<evidence type="ECO:0000256" key="1">
    <source>
        <dbReference type="SAM" id="MobiDB-lite"/>
    </source>
</evidence>
<dbReference type="PATRIC" id="fig|411475.3.peg.1876"/>